<sequence>MAGHGCNDLITVDPDSTNPDKAWKRMMCKYKKVKPLATSELRKEGYTRFVCVSDTHSKTDHRMMPPIPDGDILLHAGDFTMHSGVSEIDLFSKWLEGLPHKYKIVIAGNHDQAFDQTRWPLLKKYFGIKFTDSKLQLKNCIYLEDSAVTVLGFKIYGSPWQPQYHPGAFNLSRGQALLDKWNMIPSNIDVLLTHTPPLGHGDESTLNGHAGCVDLLNTVQQRVKPLYHVFGHIHEGYGVTTNGNTVFINAAICNEHFKPCHEPIIFDLPHATSLPDES</sequence>
<dbReference type="SUPFAM" id="SSF56300">
    <property type="entry name" value="Metallo-dependent phosphatases"/>
    <property type="match status" value="1"/>
</dbReference>
<dbReference type="PANTHER" id="PTHR12905:SF0">
    <property type="entry name" value="CALCINEURIN-LIKE PHOSPHOESTERASE DOMAIN-CONTAINING PROTEIN"/>
    <property type="match status" value="1"/>
</dbReference>
<accession>A0ABM0MH09</accession>
<dbReference type="GeneID" id="100367171"/>
<dbReference type="Pfam" id="PF00149">
    <property type="entry name" value="Metallophos"/>
    <property type="match status" value="1"/>
</dbReference>
<dbReference type="Proteomes" id="UP000694865">
    <property type="component" value="Unplaced"/>
</dbReference>
<feature type="domain" description="Calcineurin-like phosphoesterase" evidence="2">
    <location>
        <begin position="48"/>
        <end position="235"/>
    </location>
</feature>
<evidence type="ECO:0000256" key="1">
    <source>
        <dbReference type="ARBA" id="ARBA00007993"/>
    </source>
</evidence>
<dbReference type="RefSeq" id="XP_006819300.1">
    <property type="nucleotide sequence ID" value="XM_006819237.1"/>
</dbReference>
<dbReference type="InterPro" id="IPR051693">
    <property type="entry name" value="UPF0046_metallophosphoest"/>
</dbReference>
<dbReference type="PANTHER" id="PTHR12905">
    <property type="entry name" value="METALLOPHOSPHOESTERASE"/>
    <property type="match status" value="1"/>
</dbReference>
<organism evidence="3 4">
    <name type="scientific">Saccoglossus kowalevskii</name>
    <name type="common">Acorn worm</name>
    <dbReference type="NCBI Taxonomy" id="10224"/>
    <lineage>
        <taxon>Eukaryota</taxon>
        <taxon>Metazoa</taxon>
        <taxon>Hemichordata</taxon>
        <taxon>Enteropneusta</taxon>
        <taxon>Harrimaniidae</taxon>
        <taxon>Saccoglossus</taxon>
    </lineage>
</organism>
<dbReference type="Gene3D" id="3.60.21.10">
    <property type="match status" value="1"/>
</dbReference>
<evidence type="ECO:0000313" key="3">
    <source>
        <dbReference type="Proteomes" id="UP000694865"/>
    </source>
</evidence>
<protein>
    <submittedName>
        <fullName evidence="4">Metallophosphoesterase domain-containing protein 1-like</fullName>
    </submittedName>
</protein>
<evidence type="ECO:0000259" key="2">
    <source>
        <dbReference type="Pfam" id="PF00149"/>
    </source>
</evidence>
<name>A0ABM0MH09_SACKO</name>
<keyword evidence="3" id="KW-1185">Reference proteome</keyword>
<dbReference type="InterPro" id="IPR004843">
    <property type="entry name" value="Calcineurin-like_PHP"/>
</dbReference>
<comment type="similarity">
    <text evidence="1">Belongs to the UPF0046 family.</text>
</comment>
<evidence type="ECO:0000313" key="4">
    <source>
        <dbReference type="RefSeq" id="XP_006819300.1"/>
    </source>
</evidence>
<dbReference type="InterPro" id="IPR029052">
    <property type="entry name" value="Metallo-depent_PP-like"/>
</dbReference>
<reference evidence="4" key="1">
    <citation type="submission" date="2025-08" db="UniProtKB">
        <authorList>
            <consortium name="RefSeq"/>
        </authorList>
    </citation>
    <scope>IDENTIFICATION</scope>
    <source>
        <tissue evidence="4">Testes</tissue>
    </source>
</reference>
<dbReference type="CDD" id="cd07379">
    <property type="entry name" value="MPP_239FB"/>
    <property type="match status" value="1"/>
</dbReference>
<proteinExistence type="inferred from homology"/>
<gene>
    <name evidence="4" type="primary">LOC100367171</name>
</gene>